<dbReference type="Gene3D" id="2.60.40.150">
    <property type="entry name" value="C2 domain"/>
    <property type="match status" value="1"/>
</dbReference>
<dbReference type="SMART" id="SM00148">
    <property type="entry name" value="PLCXc"/>
    <property type="match status" value="1"/>
</dbReference>
<dbReference type="PRINTS" id="PR00390">
    <property type="entry name" value="PHPHLIPASEC"/>
</dbReference>
<evidence type="ECO:0000313" key="10">
    <source>
        <dbReference type="Proteomes" id="UP000014064"/>
    </source>
</evidence>
<reference evidence="10" key="1">
    <citation type="journal article" date="2013" name="BMC Genomics">
        <title>Genome and transcriptome sequencing of the halophilic fungus Wallemia ichthyophaga: haloadaptations present and absent.</title>
        <authorList>
            <person name="Zajc J."/>
            <person name="Liu Y."/>
            <person name="Dai W."/>
            <person name="Yang Z."/>
            <person name="Hu J."/>
            <person name="Gostincar C."/>
            <person name="Gunde-Cimerman N."/>
        </authorList>
    </citation>
    <scope>NUCLEOTIDE SEQUENCE [LARGE SCALE GENOMIC DNA]</scope>
    <source>
        <strain evidence="10">EXF-994 / CBS 113033</strain>
    </source>
</reference>
<dbReference type="Pfam" id="PF00388">
    <property type="entry name" value="PI-PLC-X"/>
    <property type="match status" value="1"/>
</dbReference>
<dbReference type="GO" id="GO:0016042">
    <property type="term" value="P:lipid catabolic process"/>
    <property type="evidence" value="ECO:0007669"/>
    <property type="project" value="UniProtKB-KW"/>
</dbReference>
<accession>R9AEQ2</accession>
<dbReference type="EC" id="3.1.4.11" evidence="1 6"/>
<evidence type="ECO:0000256" key="1">
    <source>
        <dbReference type="ARBA" id="ARBA00012368"/>
    </source>
</evidence>
<dbReference type="Pfam" id="PF00387">
    <property type="entry name" value="PI-PLC-Y"/>
    <property type="match status" value="1"/>
</dbReference>
<dbReference type="STRING" id="1299270.R9AEQ2"/>
<dbReference type="CDD" id="cd08558">
    <property type="entry name" value="PI-PLCc_eukaryota"/>
    <property type="match status" value="1"/>
</dbReference>
<evidence type="ECO:0000256" key="7">
    <source>
        <dbReference type="SAM" id="MobiDB-lite"/>
    </source>
</evidence>
<dbReference type="RefSeq" id="XP_009268397.1">
    <property type="nucleotide sequence ID" value="XM_009270122.1"/>
</dbReference>
<organism evidence="9 10">
    <name type="scientific">Wallemia ichthyophaga (strain EXF-994 / CBS 113033)</name>
    <dbReference type="NCBI Taxonomy" id="1299270"/>
    <lineage>
        <taxon>Eukaryota</taxon>
        <taxon>Fungi</taxon>
        <taxon>Dikarya</taxon>
        <taxon>Basidiomycota</taxon>
        <taxon>Wallemiomycotina</taxon>
        <taxon>Wallemiomycetes</taxon>
        <taxon>Wallemiales</taxon>
        <taxon>Wallemiaceae</taxon>
        <taxon>Wallemia</taxon>
    </lineage>
</organism>
<keyword evidence="10" id="KW-1185">Reference proteome</keyword>
<sequence>MKITNKKVKLKEFVLSDRRLLYNSKKEGLIPLSDIVYIDSNGSHLSIYFNSSKTNKFKKLDLFDLQGGNQSFIKHLILLHSEFTGDKHSSSSTSTHNTSYLPISTPNDFKEFVKHTQQDFVCNSTPSQLNTLQFNRYLQSNENSLQKPQNTTENEPLYNYYISASHNTYLFGNQLAGSSTTIGYIRSLLLGCRSVEIDVWNGDDGWPIVYHGHTLTQPIPLIDILTTINTFAFISSNLPLILSVENHCDLAQQDRMAGLFVDILGDLLITQRLQHDRDILPSPHQLRYKILFKTKNLHITSASGSSAASKVDGFDVALNSNSSDYSHSHSHSSSSDIEKSKLSNFIQKVTRRRSTASSSDRSSTASTSPTLVDSFGNLNSTTSTNNTDNAVNTNNTKMSQKLLDLLIYTVGVKFRGFNKKEHYEIEHMFSLSDRSARKLINASSGEFMKHNRNHLTRIYPHGARVKSTNFDVLDYWAVGSQLLALNYQTVDLAMWLNFALFNDTGGYVLKPSPLRNKEEKRMVELKGLVRLSIKVICAQQVSKNVNKVAVEVHTPRSFNNDTCLKRFTSTANLQSHGQVEGNPTWNETLSFDVNVRGNMIDLVVVKFDVLSSQHEEAVASYAITLAQMQLEMYRCLISNSTK</sequence>
<name>R9AEQ2_WALI9</name>
<dbReference type="InterPro" id="IPR000909">
    <property type="entry name" value="PLipase_C_PInositol-sp_X_dom"/>
</dbReference>
<evidence type="ECO:0000256" key="6">
    <source>
        <dbReference type="RuleBase" id="RU361133"/>
    </source>
</evidence>
<dbReference type="SMART" id="SM00149">
    <property type="entry name" value="PLCYc"/>
    <property type="match status" value="1"/>
</dbReference>
<dbReference type="HOGENOM" id="CLU_002738_3_2_1"/>
<dbReference type="InterPro" id="IPR017946">
    <property type="entry name" value="PLC-like_Pdiesterase_TIM-brl"/>
</dbReference>
<dbReference type="PANTHER" id="PTHR10336">
    <property type="entry name" value="PHOSPHOINOSITIDE-SPECIFIC PHOSPHOLIPASE C FAMILY PROTEIN"/>
    <property type="match status" value="1"/>
</dbReference>
<protein>
    <recommendedName>
        <fullName evidence="1 6">Phosphoinositide phospholipase C</fullName>
        <ecNumber evidence="1 6">3.1.4.11</ecNumber>
    </recommendedName>
</protein>
<keyword evidence="2 6" id="KW-0378">Hydrolase</keyword>
<dbReference type="Pfam" id="PF00168">
    <property type="entry name" value="C2"/>
    <property type="match status" value="1"/>
</dbReference>
<comment type="catalytic activity">
    <reaction evidence="6">
        <text>a 1,2-diacyl-sn-glycero-3-phospho-(1D-myo-inositol-4,5-bisphosphate) + H2O = 1D-myo-inositol 1,4,5-trisphosphate + a 1,2-diacyl-sn-glycerol + H(+)</text>
        <dbReference type="Rhea" id="RHEA:33179"/>
        <dbReference type="ChEBI" id="CHEBI:15377"/>
        <dbReference type="ChEBI" id="CHEBI:15378"/>
        <dbReference type="ChEBI" id="CHEBI:17815"/>
        <dbReference type="ChEBI" id="CHEBI:58456"/>
        <dbReference type="ChEBI" id="CHEBI:203600"/>
        <dbReference type="EC" id="3.1.4.11"/>
    </reaction>
</comment>
<dbReference type="SUPFAM" id="SSF51695">
    <property type="entry name" value="PLC-like phosphodiesterases"/>
    <property type="match status" value="1"/>
</dbReference>
<evidence type="ECO:0000256" key="2">
    <source>
        <dbReference type="ARBA" id="ARBA00022801"/>
    </source>
</evidence>
<keyword evidence="3 6" id="KW-0442">Lipid degradation</keyword>
<proteinExistence type="predicted"/>
<dbReference type="SUPFAM" id="SSF49562">
    <property type="entry name" value="C2 domain (Calcium/lipid-binding domain, CaLB)"/>
    <property type="match status" value="1"/>
</dbReference>
<dbReference type="InterPro" id="IPR001711">
    <property type="entry name" value="PLipase_C_Pinositol-sp_Y"/>
</dbReference>
<gene>
    <name evidence="9" type="ORF">J056_000494</name>
</gene>
<dbReference type="EMBL" id="KE007233">
    <property type="protein sequence ID" value="EOR00684.1"/>
    <property type="molecule type" value="Genomic_DNA"/>
</dbReference>
<dbReference type="Gene3D" id="3.20.20.190">
    <property type="entry name" value="Phosphatidylinositol (PI) phosphodiesterase"/>
    <property type="match status" value="2"/>
</dbReference>
<evidence type="ECO:0000313" key="9">
    <source>
        <dbReference type="EMBL" id="EOR00684.1"/>
    </source>
</evidence>
<dbReference type="eggNOG" id="KOG1265">
    <property type="taxonomic scope" value="Eukaryota"/>
</dbReference>
<dbReference type="AlphaFoldDB" id="R9AEQ2"/>
<feature type="region of interest" description="Disordered" evidence="7">
    <location>
        <begin position="348"/>
        <end position="393"/>
    </location>
</feature>
<feature type="compositionally biased region" description="Low complexity" evidence="7">
    <location>
        <begin position="355"/>
        <end position="368"/>
    </location>
</feature>
<dbReference type="GeneID" id="20373446"/>
<dbReference type="InterPro" id="IPR000008">
    <property type="entry name" value="C2_dom"/>
</dbReference>
<dbReference type="GO" id="GO:0051209">
    <property type="term" value="P:release of sequestered calcium ion into cytosol"/>
    <property type="evidence" value="ECO:0007669"/>
    <property type="project" value="TreeGrafter"/>
</dbReference>
<dbReference type="OrthoDB" id="269822at2759"/>
<dbReference type="GO" id="GO:0048015">
    <property type="term" value="P:phosphatidylinositol-mediated signaling"/>
    <property type="evidence" value="ECO:0007669"/>
    <property type="project" value="TreeGrafter"/>
</dbReference>
<dbReference type="InterPro" id="IPR001192">
    <property type="entry name" value="PI-PLC_fam"/>
</dbReference>
<evidence type="ECO:0000256" key="4">
    <source>
        <dbReference type="ARBA" id="ARBA00023098"/>
    </source>
</evidence>
<evidence type="ECO:0000256" key="5">
    <source>
        <dbReference type="ARBA" id="ARBA00023224"/>
    </source>
</evidence>
<feature type="compositionally biased region" description="Low complexity" evidence="7">
    <location>
        <begin position="377"/>
        <end position="393"/>
    </location>
</feature>
<keyword evidence="4 6" id="KW-0443">Lipid metabolism</keyword>
<evidence type="ECO:0000256" key="3">
    <source>
        <dbReference type="ARBA" id="ARBA00022963"/>
    </source>
</evidence>
<keyword evidence="5" id="KW-0807">Transducer</keyword>
<dbReference type="PROSITE" id="PS50008">
    <property type="entry name" value="PIPLC_Y_DOMAIN"/>
    <property type="match status" value="1"/>
</dbReference>
<feature type="domain" description="PI-PLC Y-box" evidence="8">
    <location>
        <begin position="402"/>
        <end position="515"/>
    </location>
</feature>
<dbReference type="KEGG" id="wic:J056_000494"/>
<dbReference type="InterPro" id="IPR035892">
    <property type="entry name" value="C2_domain_sf"/>
</dbReference>
<dbReference type="Proteomes" id="UP000014064">
    <property type="component" value="Unassembled WGS sequence"/>
</dbReference>
<dbReference type="PROSITE" id="PS50007">
    <property type="entry name" value="PIPLC_X_DOMAIN"/>
    <property type="match status" value="1"/>
</dbReference>
<dbReference type="GO" id="GO:0004435">
    <property type="term" value="F:phosphatidylinositol-4,5-bisphosphate phospholipase C activity"/>
    <property type="evidence" value="ECO:0007669"/>
    <property type="project" value="UniProtKB-EC"/>
</dbReference>
<dbReference type="PANTHER" id="PTHR10336:SF36">
    <property type="entry name" value="1-PHOSPHATIDYLINOSITOL 4,5-BISPHOSPHATE PHOSPHODIESTERASE BETA-4"/>
    <property type="match status" value="1"/>
</dbReference>
<evidence type="ECO:0000259" key="8">
    <source>
        <dbReference type="PROSITE" id="PS50008"/>
    </source>
</evidence>